<accession>A0AA35Z6N3</accession>
<evidence type="ECO:0008006" key="5">
    <source>
        <dbReference type="Google" id="ProtNLM"/>
    </source>
</evidence>
<organism evidence="3 4">
    <name type="scientific">Lactuca saligna</name>
    <name type="common">Willowleaf lettuce</name>
    <dbReference type="NCBI Taxonomy" id="75948"/>
    <lineage>
        <taxon>Eukaryota</taxon>
        <taxon>Viridiplantae</taxon>
        <taxon>Streptophyta</taxon>
        <taxon>Embryophyta</taxon>
        <taxon>Tracheophyta</taxon>
        <taxon>Spermatophyta</taxon>
        <taxon>Magnoliopsida</taxon>
        <taxon>eudicotyledons</taxon>
        <taxon>Gunneridae</taxon>
        <taxon>Pentapetalae</taxon>
        <taxon>asterids</taxon>
        <taxon>campanulids</taxon>
        <taxon>Asterales</taxon>
        <taxon>Asteraceae</taxon>
        <taxon>Cichorioideae</taxon>
        <taxon>Cichorieae</taxon>
        <taxon>Lactucinae</taxon>
        <taxon>Lactuca</taxon>
    </lineage>
</organism>
<sequence>MMVVSISETLTNQTRRRPLLSSEKDHSVITLNNSTRHISSSSSNSNSKSSSLLTPTPPRRSPSRLVSRDSITPAVKRSVSADRRRPAKPDLNLKCNNAGREVSMSAAAKLLLTSTRNLSVSFQGEASSLPVNKTKRRPNLNNVRKGIPERKTTGSPLRRKVEDHGDNTKPMDQHWWPCKTHQATNTIFSKSFNVEKSKVIESRNVIRALHQSIDGGGRSSLDLGNAASDESKLVASQKFGISKKFIRNRPLSSPRTMASACRMRSGSQSVLMTSSMDSIRNSGTITTDDTRSVLSFAFEGGRKKVGEKRILDAHMLRLLYNRQLQWRYVNARTEDILLKRKHRTEKYLWNTWVTTSDLHDSVTKKRHRLQLLRQKLKLASIIKQQMGFLEKWACSYKDHSRSLLGAIKDLKGNTLRLPVDGGATANIQSMKDAISSAMVVIQAMGSSIHSLCLKAEEVNSLVMELANVSAKERALIRICKDFLFMLMALKVKDCSLRTHLLQKV</sequence>
<dbReference type="GO" id="GO:0008017">
    <property type="term" value="F:microtubule binding"/>
    <property type="evidence" value="ECO:0007669"/>
    <property type="project" value="TreeGrafter"/>
</dbReference>
<dbReference type="GO" id="GO:0051225">
    <property type="term" value="P:spindle assembly"/>
    <property type="evidence" value="ECO:0007669"/>
    <property type="project" value="TreeGrafter"/>
</dbReference>
<name>A0AA35Z6N3_LACSI</name>
<dbReference type="EMBL" id="OX465081">
    <property type="protein sequence ID" value="CAI9286934.1"/>
    <property type="molecule type" value="Genomic_DNA"/>
</dbReference>
<dbReference type="GO" id="GO:0005737">
    <property type="term" value="C:cytoplasm"/>
    <property type="evidence" value="ECO:0007669"/>
    <property type="project" value="TreeGrafter"/>
</dbReference>
<evidence type="ECO:0000313" key="3">
    <source>
        <dbReference type="EMBL" id="CAI9286934.1"/>
    </source>
</evidence>
<dbReference type="PANTHER" id="PTHR31807:SF2">
    <property type="entry name" value="PROTEIN SNOWY COTYLEDON 3"/>
    <property type="match status" value="1"/>
</dbReference>
<gene>
    <name evidence="3" type="ORF">LSALG_LOCUS26327</name>
</gene>
<dbReference type="Pfam" id="PF04484">
    <property type="entry name" value="QWRF"/>
    <property type="match status" value="1"/>
</dbReference>
<feature type="compositionally biased region" description="Basic and acidic residues" evidence="2">
    <location>
        <begin position="159"/>
        <end position="172"/>
    </location>
</feature>
<evidence type="ECO:0000256" key="2">
    <source>
        <dbReference type="SAM" id="MobiDB-lite"/>
    </source>
</evidence>
<proteinExistence type="inferred from homology"/>
<dbReference type="AlphaFoldDB" id="A0AA35Z6N3"/>
<feature type="compositionally biased region" description="Low complexity" evidence="2">
    <location>
        <begin position="32"/>
        <end position="54"/>
    </location>
</feature>
<dbReference type="PANTHER" id="PTHR31807">
    <property type="entry name" value="AUGMIN FAMILY MEMBER"/>
    <property type="match status" value="1"/>
</dbReference>
<feature type="compositionally biased region" description="Basic and acidic residues" evidence="2">
    <location>
        <begin position="79"/>
        <end position="88"/>
    </location>
</feature>
<comment type="similarity">
    <text evidence="1">Belongs to the QWRF family.</text>
</comment>
<dbReference type="Proteomes" id="UP001177003">
    <property type="component" value="Chromosome 5"/>
</dbReference>
<evidence type="ECO:0000256" key="1">
    <source>
        <dbReference type="ARBA" id="ARBA00010016"/>
    </source>
</evidence>
<reference evidence="3" key="1">
    <citation type="submission" date="2023-04" db="EMBL/GenBank/DDBJ databases">
        <authorList>
            <person name="Vijverberg K."/>
            <person name="Xiong W."/>
            <person name="Schranz E."/>
        </authorList>
    </citation>
    <scope>NUCLEOTIDE SEQUENCE</scope>
</reference>
<protein>
    <recommendedName>
        <fullName evidence="5">QWRF motif-containing protein 3</fullName>
    </recommendedName>
</protein>
<feature type="region of interest" description="Disordered" evidence="2">
    <location>
        <begin position="32"/>
        <end position="95"/>
    </location>
</feature>
<dbReference type="InterPro" id="IPR007573">
    <property type="entry name" value="QWRF"/>
</dbReference>
<dbReference type="GO" id="GO:0005880">
    <property type="term" value="C:nuclear microtubule"/>
    <property type="evidence" value="ECO:0007669"/>
    <property type="project" value="TreeGrafter"/>
</dbReference>
<feature type="region of interest" description="Disordered" evidence="2">
    <location>
        <begin position="131"/>
        <end position="175"/>
    </location>
</feature>
<keyword evidence="4" id="KW-1185">Reference proteome</keyword>
<evidence type="ECO:0000313" key="4">
    <source>
        <dbReference type="Proteomes" id="UP001177003"/>
    </source>
</evidence>